<keyword evidence="4" id="KW-1185">Reference proteome</keyword>
<dbReference type="Proteomes" id="UP001178507">
    <property type="component" value="Unassembled WGS sequence"/>
</dbReference>
<dbReference type="InterPro" id="IPR036770">
    <property type="entry name" value="Ankyrin_rpt-contain_sf"/>
</dbReference>
<name>A0AA36HPR6_9DINO</name>
<sequence length="575" mass="63152">MWDCCRQATAPAPVHQRLFPMYVVKVTDFLSMQAVPEPHDILKARGLLHEWVPGMFSIFVSHQWLGSSHPDPEGAQAAILRQALQRMIQGKLHVEEDLVSYPQTRRLSSKERQQIASGYLFFDWFAIPQITARLPGVNEDLTRTQAAKAVQSIPGYVEVADLFLALVPEIVHTETGVRCNYASWLSRGWCRAEGWCHLLSNKLDTSVIVVYSGQESEFMFSLNWQRHKILEGNFTVEDDRAVVGKLGEVALDSKIEHLRRTGDVTLYRYYIAFRPILLGQEKPDMDLDEFIKYFHFESIGAAINDGPMNGLVCAVFAGNVPMVRLLAEHQANVNHRLCGLGSLGYFDSQTVLMAAAKSEQMPEMLSTLIELNADVTATTRVGINCAYLARSPGHVRVLCEAKADLHSTMVPTGLTPIAGPVVWASPDTVAAMLAAKCDPNPAVGGVGYGPLQALALLARSRQDNVTVARMLLDSRADLDSRAAPKSVWILLCGAARAHAALWGMENSSSLKKCLVSMPGLSPLGAAAFAGDEALCRLFLDRGAALEPNYHGSFPEDLAKLNGHNHLLPLLSRFSV</sequence>
<dbReference type="PANTHER" id="PTHR24198:SF165">
    <property type="entry name" value="ANKYRIN REPEAT-CONTAINING PROTEIN-RELATED"/>
    <property type="match status" value="1"/>
</dbReference>
<dbReference type="Gene3D" id="1.25.40.20">
    <property type="entry name" value="Ankyrin repeat-containing domain"/>
    <property type="match status" value="2"/>
</dbReference>
<dbReference type="EMBL" id="CAUJNA010000125">
    <property type="protein sequence ID" value="CAJ1372279.1"/>
    <property type="molecule type" value="Genomic_DNA"/>
</dbReference>
<comment type="caution">
    <text evidence="3">The sequence shown here is derived from an EMBL/GenBank/DDBJ whole genome shotgun (WGS) entry which is preliminary data.</text>
</comment>
<gene>
    <name evidence="3" type="ORF">EVOR1521_LOCUS2396</name>
</gene>
<accession>A0AA36HPR6</accession>
<proteinExistence type="predicted"/>
<dbReference type="SMART" id="SM00248">
    <property type="entry name" value="ANK"/>
    <property type="match status" value="4"/>
</dbReference>
<reference evidence="3" key="1">
    <citation type="submission" date="2023-08" db="EMBL/GenBank/DDBJ databases">
        <authorList>
            <person name="Chen Y."/>
            <person name="Shah S."/>
            <person name="Dougan E. K."/>
            <person name="Thang M."/>
            <person name="Chan C."/>
        </authorList>
    </citation>
    <scope>NUCLEOTIDE SEQUENCE</scope>
</reference>
<evidence type="ECO:0000256" key="1">
    <source>
        <dbReference type="ARBA" id="ARBA00022737"/>
    </source>
</evidence>
<keyword evidence="2" id="KW-0040">ANK repeat</keyword>
<evidence type="ECO:0000313" key="3">
    <source>
        <dbReference type="EMBL" id="CAJ1372279.1"/>
    </source>
</evidence>
<keyword evidence="1" id="KW-0677">Repeat</keyword>
<evidence type="ECO:0000256" key="2">
    <source>
        <dbReference type="ARBA" id="ARBA00023043"/>
    </source>
</evidence>
<evidence type="ECO:0000313" key="4">
    <source>
        <dbReference type="Proteomes" id="UP001178507"/>
    </source>
</evidence>
<protein>
    <submittedName>
        <fullName evidence="3">Uncharacterized protein</fullName>
    </submittedName>
</protein>
<dbReference type="SUPFAM" id="SSF48403">
    <property type="entry name" value="Ankyrin repeat"/>
    <property type="match status" value="1"/>
</dbReference>
<dbReference type="InterPro" id="IPR002110">
    <property type="entry name" value="Ankyrin_rpt"/>
</dbReference>
<organism evidence="3 4">
    <name type="scientific">Effrenium voratum</name>
    <dbReference type="NCBI Taxonomy" id="2562239"/>
    <lineage>
        <taxon>Eukaryota</taxon>
        <taxon>Sar</taxon>
        <taxon>Alveolata</taxon>
        <taxon>Dinophyceae</taxon>
        <taxon>Suessiales</taxon>
        <taxon>Symbiodiniaceae</taxon>
        <taxon>Effrenium</taxon>
    </lineage>
</organism>
<dbReference type="AlphaFoldDB" id="A0AA36HPR6"/>
<dbReference type="PANTHER" id="PTHR24198">
    <property type="entry name" value="ANKYRIN REPEAT AND PROTEIN KINASE DOMAIN-CONTAINING PROTEIN"/>
    <property type="match status" value="1"/>
</dbReference>